<dbReference type="EMBL" id="GBXM01032352">
    <property type="protein sequence ID" value="JAH76225.1"/>
    <property type="molecule type" value="Transcribed_RNA"/>
</dbReference>
<reference evidence="2" key="2">
    <citation type="journal article" date="2015" name="Fish Shellfish Immunol.">
        <title>Early steps in the European eel (Anguilla anguilla)-Vibrio vulnificus interaction in the gills: Role of the RtxA13 toxin.</title>
        <authorList>
            <person name="Callol A."/>
            <person name="Pajuelo D."/>
            <person name="Ebbesson L."/>
            <person name="Teles M."/>
            <person name="MacKenzie S."/>
            <person name="Amaro C."/>
        </authorList>
    </citation>
    <scope>NUCLEOTIDE SEQUENCE</scope>
</reference>
<sequence>MVQTCNQRCFHFPVLPWVIFLFFILQVGIY</sequence>
<reference evidence="2" key="1">
    <citation type="submission" date="2014-11" db="EMBL/GenBank/DDBJ databases">
        <authorList>
            <person name="Amaro Gonzalez C."/>
        </authorList>
    </citation>
    <scope>NUCLEOTIDE SEQUENCE</scope>
</reference>
<accession>A0A0E9VFL0</accession>
<organism evidence="2">
    <name type="scientific">Anguilla anguilla</name>
    <name type="common">European freshwater eel</name>
    <name type="synonym">Muraena anguilla</name>
    <dbReference type="NCBI Taxonomy" id="7936"/>
    <lineage>
        <taxon>Eukaryota</taxon>
        <taxon>Metazoa</taxon>
        <taxon>Chordata</taxon>
        <taxon>Craniata</taxon>
        <taxon>Vertebrata</taxon>
        <taxon>Euteleostomi</taxon>
        <taxon>Actinopterygii</taxon>
        <taxon>Neopterygii</taxon>
        <taxon>Teleostei</taxon>
        <taxon>Anguilliformes</taxon>
        <taxon>Anguillidae</taxon>
        <taxon>Anguilla</taxon>
    </lineage>
</organism>
<evidence type="ECO:0000256" key="1">
    <source>
        <dbReference type="SAM" id="Phobius"/>
    </source>
</evidence>
<dbReference type="AlphaFoldDB" id="A0A0E9VFL0"/>
<keyword evidence="1" id="KW-1133">Transmembrane helix</keyword>
<evidence type="ECO:0000313" key="2">
    <source>
        <dbReference type="EMBL" id="JAH76225.1"/>
    </source>
</evidence>
<name>A0A0E9VFL0_ANGAN</name>
<feature type="transmembrane region" description="Helical" evidence="1">
    <location>
        <begin position="12"/>
        <end position="29"/>
    </location>
</feature>
<keyword evidence="1" id="KW-0472">Membrane</keyword>
<keyword evidence="1" id="KW-0812">Transmembrane</keyword>
<protein>
    <submittedName>
        <fullName evidence="2">Uncharacterized protein</fullName>
    </submittedName>
</protein>
<proteinExistence type="predicted"/>